<name>A0A6J8D089_MYTCO</name>
<dbReference type="AlphaFoldDB" id="A0A6J8D089"/>
<evidence type="ECO:0000313" key="3">
    <source>
        <dbReference type="Proteomes" id="UP000507470"/>
    </source>
</evidence>
<reference evidence="2 3" key="1">
    <citation type="submission" date="2020-06" db="EMBL/GenBank/DDBJ databases">
        <authorList>
            <person name="Li R."/>
            <person name="Bekaert M."/>
        </authorList>
    </citation>
    <scope>NUCLEOTIDE SEQUENCE [LARGE SCALE GENOMIC DNA]</scope>
    <source>
        <strain evidence="3">wild</strain>
    </source>
</reference>
<dbReference type="EMBL" id="CACVKT020006490">
    <property type="protein sequence ID" value="CAC5402138.1"/>
    <property type="molecule type" value="Genomic_DNA"/>
</dbReference>
<evidence type="ECO:0000259" key="1">
    <source>
        <dbReference type="Pfam" id="PF17919"/>
    </source>
</evidence>
<gene>
    <name evidence="2" type="ORF">MCOR_36128</name>
</gene>
<keyword evidence="3" id="KW-1185">Reference proteome</keyword>
<proteinExistence type="predicted"/>
<accession>A0A6J8D089</accession>
<evidence type="ECO:0000313" key="2">
    <source>
        <dbReference type="EMBL" id="CAC5402138.1"/>
    </source>
</evidence>
<feature type="domain" description="Reverse transcriptase/retrotransposon-derived protein RNase H-like" evidence="1">
    <location>
        <begin position="112"/>
        <end position="151"/>
    </location>
</feature>
<organism evidence="2 3">
    <name type="scientific">Mytilus coruscus</name>
    <name type="common">Sea mussel</name>
    <dbReference type="NCBI Taxonomy" id="42192"/>
    <lineage>
        <taxon>Eukaryota</taxon>
        <taxon>Metazoa</taxon>
        <taxon>Spiralia</taxon>
        <taxon>Lophotrochozoa</taxon>
        <taxon>Mollusca</taxon>
        <taxon>Bivalvia</taxon>
        <taxon>Autobranchia</taxon>
        <taxon>Pteriomorphia</taxon>
        <taxon>Mytilida</taxon>
        <taxon>Mytiloidea</taxon>
        <taxon>Mytilidae</taxon>
        <taxon>Mytilinae</taxon>
        <taxon>Mytilus</taxon>
    </lineage>
</organism>
<sequence length="168" mass="18719">METNAIKRISSIRLEASPDLPNICSHWWTIHLKKLTQSSALHSLQLFKHMPTSLFKPNGVFGQTTQFKHSIDTGKADKTTTASTTHTHVRDCRGKNQEQDIIEHRNSPWAANALTTAPILAYPTRNDQFIQDTDTSANGIGTVLSQVQDGEDAEDGEEKVIAYDRCIC</sequence>
<dbReference type="Proteomes" id="UP000507470">
    <property type="component" value="Unassembled WGS sequence"/>
</dbReference>
<protein>
    <recommendedName>
        <fullName evidence="1">Reverse transcriptase/retrotransposon-derived protein RNase H-like domain-containing protein</fullName>
    </recommendedName>
</protein>
<dbReference type="InterPro" id="IPR041577">
    <property type="entry name" value="RT_RNaseH_2"/>
</dbReference>
<dbReference type="Pfam" id="PF17919">
    <property type="entry name" value="RT_RNaseH_2"/>
    <property type="match status" value="1"/>
</dbReference>